<feature type="compositionally biased region" description="Polar residues" evidence="4">
    <location>
        <begin position="424"/>
        <end position="434"/>
    </location>
</feature>
<dbReference type="GO" id="GO:0003712">
    <property type="term" value="F:transcription coregulator activity"/>
    <property type="evidence" value="ECO:0007669"/>
    <property type="project" value="TreeGrafter"/>
</dbReference>
<protein>
    <submittedName>
        <fullName evidence="5">GON-4-like protein</fullName>
    </submittedName>
</protein>
<feature type="region of interest" description="Disordered" evidence="4">
    <location>
        <begin position="229"/>
        <end position="255"/>
    </location>
</feature>
<feature type="region of interest" description="Disordered" evidence="4">
    <location>
        <begin position="424"/>
        <end position="443"/>
    </location>
</feature>
<evidence type="ECO:0000313" key="6">
    <source>
        <dbReference type="Proteomes" id="UP001174136"/>
    </source>
</evidence>
<feature type="compositionally biased region" description="Acidic residues" evidence="4">
    <location>
        <begin position="237"/>
        <end position="255"/>
    </location>
</feature>
<reference evidence="5" key="1">
    <citation type="journal article" date="2023" name="Front. Mar. Sci.">
        <title>A new Merluccius polli reference genome to investigate the effects of global change in West African waters.</title>
        <authorList>
            <person name="Mateo J.L."/>
            <person name="Blanco-Fernandez C."/>
            <person name="Garcia-Vazquez E."/>
            <person name="Machado-Schiaffino G."/>
        </authorList>
    </citation>
    <scope>NUCLEOTIDE SEQUENCE</scope>
    <source>
        <strain evidence="5">C29</strain>
        <tissue evidence="5">Fin</tissue>
    </source>
</reference>
<feature type="compositionally biased region" description="Acidic residues" evidence="4">
    <location>
        <begin position="9"/>
        <end position="19"/>
    </location>
</feature>
<keyword evidence="1" id="KW-0805">Transcription regulation</keyword>
<comment type="caution">
    <text evidence="5">The sequence shown here is derived from an EMBL/GenBank/DDBJ whole genome shotgun (WGS) entry which is preliminary data.</text>
</comment>
<feature type="compositionally biased region" description="Acidic residues" evidence="4">
    <location>
        <begin position="132"/>
        <end position="152"/>
    </location>
</feature>
<evidence type="ECO:0000256" key="1">
    <source>
        <dbReference type="ARBA" id="ARBA00023015"/>
    </source>
</evidence>
<dbReference type="EMBL" id="JAOPHQ010000283">
    <property type="protein sequence ID" value="KAK0155565.1"/>
    <property type="molecule type" value="Genomic_DNA"/>
</dbReference>
<name>A0AA47NC92_MERPO</name>
<feature type="region of interest" description="Disordered" evidence="4">
    <location>
        <begin position="1"/>
        <end position="21"/>
    </location>
</feature>
<feature type="region of interest" description="Disordered" evidence="4">
    <location>
        <begin position="132"/>
        <end position="189"/>
    </location>
</feature>
<keyword evidence="3" id="KW-0539">Nucleus</keyword>
<evidence type="ECO:0000256" key="2">
    <source>
        <dbReference type="ARBA" id="ARBA00023163"/>
    </source>
</evidence>
<keyword evidence="2" id="KW-0804">Transcription</keyword>
<dbReference type="PANTHER" id="PTHR16088">
    <property type="entry name" value="YY1 ASSOCIATED PROTEIN-RELATED"/>
    <property type="match status" value="1"/>
</dbReference>
<dbReference type="InterPro" id="IPR052435">
    <property type="entry name" value="YY1-Transcr_Regul"/>
</dbReference>
<evidence type="ECO:0000256" key="3">
    <source>
        <dbReference type="ARBA" id="ARBA00023242"/>
    </source>
</evidence>
<keyword evidence="6" id="KW-1185">Reference proteome</keyword>
<organism evidence="5 6">
    <name type="scientific">Merluccius polli</name>
    <name type="common">Benguela hake</name>
    <name type="synonym">Merluccius cadenati</name>
    <dbReference type="NCBI Taxonomy" id="89951"/>
    <lineage>
        <taxon>Eukaryota</taxon>
        <taxon>Metazoa</taxon>
        <taxon>Chordata</taxon>
        <taxon>Craniata</taxon>
        <taxon>Vertebrata</taxon>
        <taxon>Euteleostomi</taxon>
        <taxon>Actinopterygii</taxon>
        <taxon>Neopterygii</taxon>
        <taxon>Teleostei</taxon>
        <taxon>Neoteleostei</taxon>
        <taxon>Acanthomorphata</taxon>
        <taxon>Zeiogadaria</taxon>
        <taxon>Gadariae</taxon>
        <taxon>Gadiformes</taxon>
        <taxon>Gadoidei</taxon>
        <taxon>Merlucciidae</taxon>
        <taxon>Merluccius</taxon>
    </lineage>
</organism>
<dbReference type="PANTHER" id="PTHR16088:SF3">
    <property type="entry name" value="GON-4-LIKE PROTEIN"/>
    <property type="match status" value="1"/>
</dbReference>
<gene>
    <name evidence="5" type="primary">GON4L_1</name>
    <name evidence="5" type="ORF">N1851_002044</name>
</gene>
<dbReference type="GO" id="GO:0006355">
    <property type="term" value="P:regulation of DNA-templated transcription"/>
    <property type="evidence" value="ECO:0007669"/>
    <property type="project" value="TreeGrafter"/>
</dbReference>
<feature type="region of interest" description="Disordered" evidence="4">
    <location>
        <begin position="555"/>
        <end position="595"/>
    </location>
</feature>
<evidence type="ECO:0000256" key="4">
    <source>
        <dbReference type="SAM" id="MobiDB-lite"/>
    </source>
</evidence>
<dbReference type="AlphaFoldDB" id="A0AA47NC92"/>
<dbReference type="GO" id="GO:0005634">
    <property type="term" value="C:nucleus"/>
    <property type="evidence" value="ECO:0007669"/>
    <property type="project" value="TreeGrafter"/>
</dbReference>
<proteinExistence type="predicted"/>
<evidence type="ECO:0000313" key="5">
    <source>
        <dbReference type="EMBL" id="KAK0155565.1"/>
    </source>
</evidence>
<accession>A0AA47NC92</accession>
<dbReference type="Proteomes" id="UP001174136">
    <property type="component" value="Unassembled WGS sequence"/>
</dbReference>
<sequence>MPCVSASSEEGDLSEDDSGNVELNLPVSCCDDSESSDHEFIQLDIDLERKSKRHNLTSCNVRAILHEVVTNEHVVAMMKAAIQETQDLPLFEPKMTRSRLKLVVAQGESAPNWKRSPGKRDKFVDIILEDEEDSSDEEYCPDEDEEEEETAEETFLSDADSMGSSPRVSRTPRRQETTQRTASQSQVSRCSKHLRVEAGLCGPQLHLPDCSFLERLDAVEEELALNSSCPSYQSLNEDVDEGDGGDGDGGGDDDAIGLVAFRTRSKRPLRDVPLGQLEAELLAPDITPDMYTPGPPLYKEDRHWSHWLQGLMASDNEEEADDEDDPEYNFLEDLDEPDQEDYRTDRAVRITKKEVNQLLEELFDTFQEELVVEEEEEAPSQTVAKFNVPQALRFEAPLAHMLTECRRAVREQFDAQQQRRAVQVTSSRCPSTPTVGRYPATPNVGRCPSTLTVGRYPGTPTAPPLVLLPPPLRPARFLNHIQKCQLQQQIQQHVQLLTQVHLLSRSVEALHNETSITRKYLEELQQFSSRVEAAGRRSSFRASNLEEALHLLQEVEREKTPVTPQSPPPPTAGRWLPQMSSNISSESKPSQVNPNPGHVYPYIPADMAWLMATRKLFLHPELLPICSLDPQLHAPRTRTLYTPAEDW</sequence>
<feature type="compositionally biased region" description="Polar residues" evidence="4">
    <location>
        <begin position="578"/>
        <end position="594"/>
    </location>
</feature>